<comment type="cofactor">
    <cofactor evidence="2">
        <name>Mn(2+)</name>
        <dbReference type="ChEBI" id="CHEBI:29035"/>
    </cofactor>
    <cofactor evidence="2">
        <name>Fe(2+)</name>
        <dbReference type="ChEBI" id="CHEBI:29033"/>
    </cofactor>
    <text evidence="2">Binds 1 Mn(2+) or Fe(2+) ion per subunit.</text>
</comment>
<evidence type="ECO:0000256" key="2">
    <source>
        <dbReference type="PIRSR" id="PIRSR602481-2"/>
    </source>
</evidence>
<proteinExistence type="predicted"/>
<keyword evidence="4" id="KW-1185">Reference proteome</keyword>
<dbReference type="Gene3D" id="1.10.10.10">
    <property type="entry name" value="Winged helix-like DNA-binding domain superfamily/Winged helix DNA-binding domain"/>
    <property type="match status" value="1"/>
</dbReference>
<dbReference type="PANTHER" id="PTHR33202:SF22">
    <property type="entry name" value="HYDROGEN PEROXIDE SENSITIVE REPRESSOR"/>
    <property type="match status" value="1"/>
</dbReference>
<dbReference type="Proteomes" id="UP000502928">
    <property type="component" value="Chromosome"/>
</dbReference>
<feature type="binding site" evidence="2">
    <location>
        <position position="80"/>
    </location>
    <ligand>
        <name>Fe cation</name>
        <dbReference type="ChEBI" id="CHEBI:24875"/>
    </ligand>
</feature>
<dbReference type="GO" id="GO:0003700">
    <property type="term" value="F:DNA-binding transcription factor activity"/>
    <property type="evidence" value="ECO:0007669"/>
    <property type="project" value="InterPro"/>
</dbReference>
<protein>
    <submittedName>
        <fullName evidence="3">Transcriptional repressor</fullName>
    </submittedName>
</protein>
<name>A0A6G7J7U7_9FLAO</name>
<organism evidence="3 4">
    <name type="scientific">Flagellimonas oceani</name>
    <dbReference type="NCBI Taxonomy" id="2698672"/>
    <lineage>
        <taxon>Bacteria</taxon>
        <taxon>Pseudomonadati</taxon>
        <taxon>Bacteroidota</taxon>
        <taxon>Flavobacteriia</taxon>
        <taxon>Flavobacteriales</taxon>
        <taxon>Flavobacteriaceae</taxon>
        <taxon>Flagellimonas</taxon>
    </lineage>
</organism>
<dbReference type="InterPro" id="IPR036390">
    <property type="entry name" value="WH_DNA-bd_sf"/>
</dbReference>
<dbReference type="EMBL" id="CP049616">
    <property type="protein sequence ID" value="QII46709.1"/>
    <property type="molecule type" value="Genomic_DNA"/>
</dbReference>
<feature type="binding site" evidence="1">
    <location>
        <position position="123"/>
    </location>
    <ligand>
        <name>Zn(2+)</name>
        <dbReference type="ChEBI" id="CHEBI:29105"/>
    </ligand>
</feature>
<dbReference type="SUPFAM" id="SSF46785">
    <property type="entry name" value="Winged helix' DNA-binding domain"/>
    <property type="match status" value="1"/>
</dbReference>
<keyword evidence="1" id="KW-0479">Metal-binding</keyword>
<sequence length="124" mass="13949">MKRRNTPTKQAILDVLLLNGKALSHDTIAEMVDIEINRATIYRILNQFCEDGLVHSIVAEDGKHYFAALKHCGSGELDHHHFHFRCTHCKTMVCLEQKVRFDLPEGYSVASANCVLTGTCMDCS</sequence>
<evidence type="ECO:0000313" key="4">
    <source>
        <dbReference type="Proteomes" id="UP000502928"/>
    </source>
</evidence>
<feature type="binding site" evidence="1">
    <location>
        <position position="89"/>
    </location>
    <ligand>
        <name>Zn(2+)</name>
        <dbReference type="ChEBI" id="CHEBI:29105"/>
    </ligand>
</feature>
<dbReference type="GO" id="GO:0008270">
    <property type="term" value="F:zinc ion binding"/>
    <property type="evidence" value="ECO:0007669"/>
    <property type="project" value="TreeGrafter"/>
</dbReference>
<evidence type="ECO:0000313" key="3">
    <source>
        <dbReference type="EMBL" id="QII46709.1"/>
    </source>
</evidence>
<dbReference type="PANTHER" id="PTHR33202">
    <property type="entry name" value="ZINC UPTAKE REGULATION PROTEIN"/>
    <property type="match status" value="1"/>
</dbReference>
<feature type="binding site" evidence="1">
    <location>
        <position position="120"/>
    </location>
    <ligand>
        <name>Zn(2+)</name>
        <dbReference type="ChEBI" id="CHEBI:29105"/>
    </ligand>
</feature>
<dbReference type="Pfam" id="PF01475">
    <property type="entry name" value="FUR"/>
    <property type="match status" value="1"/>
</dbReference>
<keyword evidence="1" id="KW-0862">Zinc</keyword>
<dbReference type="RefSeq" id="WP_166250081.1">
    <property type="nucleotide sequence ID" value="NZ_CP049616.1"/>
</dbReference>
<keyword evidence="2" id="KW-0408">Iron</keyword>
<dbReference type="InterPro" id="IPR002481">
    <property type="entry name" value="FUR"/>
</dbReference>
<comment type="cofactor">
    <cofactor evidence="1">
        <name>Zn(2+)</name>
        <dbReference type="ChEBI" id="CHEBI:29105"/>
    </cofactor>
    <text evidence="1">Binds 1 zinc ion per subunit.</text>
</comment>
<dbReference type="GO" id="GO:1900376">
    <property type="term" value="P:regulation of secondary metabolite biosynthetic process"/>
    <property type="evidence" value="ECO:0007669"/>
    <property type="project" value="TreeGrafter"/>
</dbReference>
<dbReference type="AlphaFoldDB" id="A0A6G7J7U7"/>
<dbReference type="KEGG" id="mut:GVT53_19155"/>
<dbReference type="GO" id="GO:0000976">
    <property type="term" value="F:transcription cis-regulatory region binding"/>
    <property type="evidence" value="ECO:0007669"/>
    <property type="project" value="TreeGrafter"/>
</dbReference>
<dbReference type="GO" id="GO:0045892">
    <property type="term" value="P:negative regulation of DNA-templated transcription"/>
    <property type="evidence" value="ECO:0007669"/>
    <property type="project" value="TreeGrafter"/>
</dbReference>
<dbReference type="InterPro" id="IPR036388">
    <property type="entry name" value="WH-like_DNA-bd_sf"/>
</dbReference>
<gene>
    <name evidence="3" type="ORF">GVT53_19155</name>
</gene>
<evidence type="ECO:0000256" key="1">
    <source>
        <dbReference type="PIRSR" id="PIRSR602481-1"/>
    </source>
</evidence>
<reference evidence="3 4" key="1">
    <citation type="submission" date="2020-02" db="EMBL/GenBank/DDBJ databases">
        <title>Complete genome of Muricauda sp. 501str8.</title>
        <authorList>
            <person name="Dong B."/>
            <person name="Zhu S."/>
            <person name="Yang J."/>
            <person name="Chen J."/>
        </authorList>
    </citation>
    <scope>NUCLEOTIDE SEQUENCE [LARGE SCALE GENOMIC DNA]</scope>
    <source>
        <strain evidence="3 4">501str8</strain>
    </source>
</reference>
<feature type="binding site" evidence="1">
    <location>
        <position position="86"/>
    </location>
    <ligand>
        <name>Zn(2+)</name>
        <dbReference type="ChEBI" id="CHEBI:29105"/>
    </ligand>
</feature>
<accession>A0A6G7J7U7</accession>